<feature type="region of interest" description="Disordered" evidence="4">
    <location>
        <begin position="23"/>
        <end position="46"/>
    </location>
</feature>
<dbReference type="Pfam" id="PF12796">
    <property type="entry name" value="Ank_2"/>
    <property type="match status" value="1"/>
</dbReference>
<evidence type="ECO:0000313" key="5">
    <source>
        <dbReference type="EMBL" id="MDP0398411.1"/>
    </source>
</evidence>
<sequence>MRRLVAAGLVLALAGCSVERLPPGPASVSAPSSGAPSSSVRPAPNPEATRALASAIATNDEAGARAALAAGAELERRGAAGRTPLVAATKAGNTPIALALLDAGADPNAKDDIQDSAYLYAGAEGMTEILASTLRHGADVRSLNRYRGTALIPACEHGHVENVKLLLAAGVDADHVNGSGWTCLLEAVILGDGGPEHVQTVRLTLDAGANPALGDFDGVTPRQHAVRRGQTAVIAEFDRPR</sequence>
<protein>
    <submittedName>
        <fullName evidence="5">Ankyrin repeat domain-containing protein</fullName>
    </submittedName>
</protein>
<dbReference type="Proteomes" id="UP001178281">
    <property type="component" value="Unassembled WGS sequence"/>
</dbReference>
<dbReference type="AlphaFoldDB" id="A0AA90NHH7"/>
<dbReference type="PANTHER" id="PTHR24201:SF2">
    <property type="entry name" value="ANKYRIN REPEAT DOMAIN-CONTAINING PROTEIN 42"/>
    <property type="match status" value="1"/>
</dbReference>
<dbReference type="PROSITE" id="PS50088">
    <property type="entry name" value="ANK_REPEAT"/>
    <property type="match status" value="2"/>
</dbReference>
<dbReference type="InterPro" id="IPR050776">
    <property type="entry name" value="Ank_Repeat/CDKN_Inhibitor"/>
</dbReference>
<feature type="repeat" description="ANK" evidence="3">
    <location>
        <begin position="80"/>
        <end position="112"/>
    </location>
</feature>
<accession>A0AA90NHH7</accession>
<dbReference type="Gene3D" id="1.25.40.20">
    <property type="entry name" value="Ankyrin repeat-containing domain"/>
    <property type="match status" value="1"/>
</dbReference>
<dbReference type="PROSITE" id="PS51257">
    <property type="entry name" value="PROKAR_LIPOPROTEIN"/>
    <property type="match status" value="1"/>
</dbReference>
<organism evidence="5 6">
    <name type="scientific">Tsukamurella strandjordii</name>
    <dbReference type="NCBI Taxonomy" id="147577"/>
    <lineage>
        <taxon>Bacteria</taxon>
        <taxon>Bacillati</taxon>
        <taxon>Actinomycetota</taxon>
        <taxon>Actinomycetes</taxon>
        <taxon>Mycobacteriales</taxon>
        <taxon>Tsukamurellaceae</taxon>
        <taxon>Tsukamurella</taxon>
    </lineage>
</organism>
<proteinExistence type="predicted"/>
<dbReference type="Pfam" id="PF00023">
    <property type="entry name" value="Ank"/>
    <property type="match status" value="1"/>
</dbReference>
<evidence type="ECO:0000256" key="3">
    <source>
        <dbReference type="PROSITE-ProRule" id="PRU00023"/>
    </source>
</evidence>
<comment type="caution">
    <text evidence="5">The sequence shown here is derived from an EMBL/GenBank/DDBJ whole genome shotgun (WGS) entry which is preliminary data.</text>
</comment>
<dbReference type="SUPFAM" id="SSF48403">
    <property type="entry name" value="Ankyrin repeat"/>
    <property type="match status" value="1"/>
</dbReference>
<dbReference type="InterPro" id="IPR002110">
    <property type="entry name" value="Ankyrin_rpt"/>
</dbReference>
<feature type="repeat" description="ANK" evidence="3">
    <location>
        <begin position="146"/>
        <end position="178"/>
    </location>
</feature>
<evidence type="ECO:0000256" key="2">
    <source>
        <dbReference type="ARBA" id="ARBA00023043"/>
    </source>
</evidence>
<feature type="compositionally biased region" description="Low complexity" evidence="4">
    <location>
        <begin position="26"/>
        <end position="42"/>
    </location>
</feature>
<dbReference type="SMART" id="SM00248">
    <property type="entry name" value="ANK"/>
    <property type="match status" value="3"/>
</dbReference>
<evidence type="ECO:0000256" key="1">
    <source>
        <dbReference type="ARBA" id="ARBA00022737"/>
    </source>
</evidence>
<name>A0AA90NHH7_9ACTN</name>
<dbReference type="EMBL" id="JAUTIX010000003">
    <property type="protein sequence ID" value="MDP0398411.1"/>
    <property type="molecule type" value="Genomic_DNA"/>
</dbReference>
<reference evidence="5" key="1">
    <citation type="submission" date="2023-08" db="EMBL/GenBank/DDBJ databases">
        <title>The draft genome of Tsukamurella strandjordii strain 050030.</title>
        <authorList>
            <person name="Zhao F."/>
            <person name="Feng Y."/>
            <person name="Zong Z."/>
        </authorList>
    </citation>
    <scope>NUCLEOTIDE SEQUENCE</scope>
    <source>
        <strain evidence="5">050030</strain>
    </source>
</reference>
<dbReference type="InterPro" id="IPR036770">
    <property type="entry name" value="Ankyrin_rpt-contain_sf"/>
</dbReference>
<dbReference type="RefSeq" id="WP_305111288.1">
    <property type="nucleotide sequence ID" value="NZ_JAUTIX010000003.1"/>
</dbReference>
<dbReference type="PROSITE" id="PS50297">
    <property type="entry name" value="ANK_REP_REGION"/>
    <property type="match status" value="1"/>
</dbReference>
<keyword evidence="6" id="KW-1185">Reference proteome</keyword>
<evidence type="ECO:0000256" key="4">
    <source>
        <dbReference type="SAM" id="MobiDB-lite"/>
    </source>
</evidence>
<keyword evidence="1" id="KW-0677">Repeat</keyword>
<keyword evidence="2 3" id="KW-0040">ANK repeat</keyword>
<dbReference type="PANTHER" id="PTHR24201">
    <property type="entry name" value="ANK_REP_REGION DOMAIN-CONTAINING PROTEIN"/>
    <property type="match status" value="1"/>
</dbReference>
<gene>
    <name evidence="5" type="ORF">Q7X28_10775</name>
</gene>
<evidence type="ECO:0000313" key="6">
    <source>
        <dbReference type="Proteomes" id="UP001178281"/>
    </source>
</evidence>